<dbReference type="InterPro" id="IPR015422">
    <property type="entry name" value="PyrdxlP-dep_Trfase_small"/>
</dbReference>
<dbReference type="Gene3D" id="3.40.640.10">
    <property type="entry name" value="Type I PLP-dependent aspartate aminotransferase-like (Major domain)"/>
    <property type="match status" value="1"/>
</dbReference>
<dbReference type="PANTHER" id="PTHR43586:SF21">
    <property type="entry name" value="PYRIDOXAL PHOSPHATE (PLP)-DEPENDENT ASPARTATE AMINOTRANSFERASE SUPERFAMILY"/>
    <property type="match status" value="1"/>
</dbReference>
<name>A0A370IDU5_9NOCA</name>
<dbReference type="InterPro" id="IPR015424">
    <property type="entry name" value="PyrdxlP-dep_Trfase"/>
</dbReference>
<gene>
    <name evidence="2" type="ORF">DFR76_101421</name>
</gene>
<comment type="caution">
    <text evidence="2">The sequence shown here is derived from an EMBL/GenBank/DDBJ whole genome shotgun (WGS) entry which is preliminary data.</text>
</comment>
<protein>
    <submittedName>
        <fullName evidence="2">Selenocysteine lyase/cysteine desulfurase</fullName>
    </submittedName>
</protein>
<dbReference type="RefSeq" id="WP_067990616.1">
    <property type="nucleotide sequence ID" value="NZ_QQBC01000001.1"/>
</dbReference>
<dbReference type="InterPro" id="IPR000192">
    <property type="entry name" value="Aminotrans_V_dom"/>
</dbReference>
<dbReference type="STRING" id="1210086.GCA_001613105_00274"/>
<dbReference type="Proteomes" id="UP000254869">
    <property type="component" value="Unassembled WGS sequence"/>
</dbReference>
<dbReference type="GO" id="GO:0016829">
    <property type="term" value="F:lyase activity"/>
    <property type="evidence" value="ECO:0007669"/>
    <property type="project" value="UniProtKB-KW"/>
</dbReference>
<evidence type="ECO:0000313" key="3">
    <source>
        <dbReference type="Proteomes" id="UP000254869"/>
    </source>
</evidence>
<feature type="domain" description="Aminotransferase class V" evidence="1">
    <location>
        <begin position="122"/>
        <end position="295"/>
    </location>
</feature>
<dbReference type="PANTHER" id="PTHR43586">
    <property type="entry name" value="CYSTEINE DESULFURASE"/>
    <property type="match status" value="1"/>
</dbReference>
<accession>A0A370IDU5</accession>
<evidence type="ECO:0000259" key="1">
    <source>
        <dbReference type="Pfam" id="PF00266"/>
    </source>
</evidence>
<dbReference type="Gene3D" id="3.90.1150.10">
    <property type="entry name" value="Aspartate Aminotransferase, domain 1"/>
    <property type="match status" value="1"/>
</dbReference>
<sequence>MDPLAPGEFRSETVYLNTASYGLPPARALASVAAVTERWAGGYGSPSTHDDQVETLRASFARLLSGATADDVAIGHGVGSLIGPAAVALPPGAEVLVPEDDFASVPNPFRYRGDLIVRAVPLARLAEEVRPQTALVAASVVQSADGRAIDPAELRAVTRANDAWLLLDATQAAGWLPLRFDDADFWVCATFKWLLGARSVSLLAVHPSIADAVRPVSPGWYAAADRWAEMYAPQRLSDTVRRLDDTPDWLGVVYSVAGLRLIEELGVEAIGRHNRALATRFRDGLTELGLPSIAGDSPIVTLPGAGEFADRLAESGIVTSARDGGLRVSFHVHNGSDDVERALKALAQN</sequence>
<organism evidence="2 3">
    <name type="scientific">Nocardia pseudobrasiliensis</name>
    <dbReference type="NCBI Taxonomy" id="45979"/>
    <lineage>
        <taxon>Bacteria</taxon>
        <taxon>Bacillati</taxon>
        <taxon>Actinomycetota</taxon>
        <taxon>Actinomycetes</taxon>
        <taxon>Mycobacteriales</taxon>
        <taxon>Nocardiaceae</taxon>
        <taxon>Nocardia</taxon>
    </lineage>
</organism>
<dbReference type="AlphaFoldDB" id="A0A370IDU5"/>
<proteinExistence type="predicted"/>
<dbReference type="SUPFAM" id="SSF53383">
    <property type="entry name" value="PLP-dependent transferases"/>
    <property type="match status" value="1"/>
</dbReference>
<reference evidence="2 3" key="1">
    <citation type="submission" date="2018-07" db="EMBL/GenBank/DDBJ databases">
        <title>Genomic Encyclopedia of Type Strains, Phase IV (KMG-IV): sequencing the most valuable type-strain genomes for metagenomic binning, comparative biology and taxonomic classification.</title>
        <authorList>
            <person name="Goeker M."/>
        </authorList>
    </citation>
    <scope>NUCLEOTIDE SEQUENCE [LARGE SCALE GENOMIC DNA]</scope>
    <source>
        <strain evidence="2 3">DSM 44290</strain>
    </source>
</reference>
<keyword evidence="2" id="KW-0456">Lyase</keyword>
<evidence type="ECO:0000313" key="2">
    <source>
        <dbReference type="EMBL" id="RDI68885.1"/>
    </source>
</evidence>
<dbReference type="InterPro" id="IPR015421">
    <property type="entry name" value="PyrdxlP-dep_Trfase_major"/>
</dbReference>
<dbReference type="Pfam" id="PF00266">
    <property type="entry name" value="Aminotran_5"/>
    <property type="match status" value="1"/>
</dbReference>
<dbReference type="EMBL" id="QQBC01000001">
    <property type="protein sequence ID" value="RDI68885.1"/>
    <property type="molecule type" value="Genomic_DNA"/>
</dbReference>
<keyword evidence="3" id="KW-1185">Reference proteome</keyword>